<feature type="region of interest" description="Disordered" evidence="1">
    <location>
        <begin position="38"/>
        <end position="64"/>
    </location>
</feature>
<dbReference type="EMBL" id="AZHX01000907">
    <property type="protein sequence ID" value="ETX05644.1"/>
    <property type="molecule type" value="Genomic_DNA"/>
</dbReference>
<gene>
    <name evidence="2" type="ORF">ETSY2_21750</name>
</gene>
<keyword evidence="3" id="KW-1185">Reference proteome</keyword>
<accession>W4M5M1</accession>
<comment type="caution">
    <text evidence="2">The sequence shown here is derived from an EMBL/GenBank/DDBJ whole genome shotgun (WGS) entry which is preliminary data.</text>
</comment>
<reference evidence="2 3" key="1">
    <citation type="journal article" date="2014" name="Nature">
        <title>An environmental bacterial taxon with a large and distinct metabolic repertoire.</title>
        <authorList>
            <person name="Wilson M.C."/>
            <person name="Mori T."/>
            <person name="Ruckert C."/>
            <person name="Uria A.R."/>
            <person name="Helf M.J."/>
            <person name="Takada K."/>
            <person name="Gernert C."/>
            <person name="Steffens U.A."/>
            <person name="Heycke N."/>
            <person name="Schmitt S."/>
            <person name="Rinke C."/>
            <person name="Helfrich E.J."/>
            <person name="Brachmann A.O."/>
            <person name="Gurgui C."/>
            <person name="Wakimoto T."/>
            <person name="Kracht M."/>
            <person name="Crusemann M."/>
            <person name="Hentschel U."/>
            <person name="Abe I."/>
            <person name="Matsunaga S."/>
            <person name="Kalinowski J."/>
            <person name="Takeyama H."/>
            <person name="Piel J."/>
        </authorList>
    </citation>
    <scope>NUCLEOTIDE SEQUENCE [LARGE SCALE GENOMIC DNA]</scope>
    <source>
        <strain evidence="3">TSY2</strain>
    </source>
</reference>
<protein>
    <submittedName>
        <fullName evidence="2">Uncharacterized protein</fullName>
    </submittedName>
</protein>
<dbReference type="HOGENOM" id="CLU_200990_0_0_7"/>
<dbReference type="Proteomes" id="UP000019140">
    <property type="component" value="Unassembled WGS sequence"/>
</dbReference>
<feature type="compositionally biased region" description="Polar residues" evidence="1">
    <location>
        <begin position="41"/>
        <end position="64"/>
    </location>
</feature>
<evidence type="ECO:0000313" key="3">
    <source>
        <dbReference type="Proteomes" id="UP000019140"/>
    </source>
</evidence>
<dbReference type="AlphaFoldDB" id="W4M5M1"/>
<organism evidence="2 3">
    <name type="scientific">Candidatus Entotheonella gemina</name>
    <dbReference type="NCBI Taxonomy" id="1429439"/>
    <lineage>
        <taxon>Bacteria</taxon>
        <taxon>Pseudomonadati</taxon>
        <taxon>Nitrospinota/Tectimicrobiota group</taxon>
        <taxon>Candidatus Tectimicrobiota</taxon>
        <taxon>Candidatus Entotheonellia</taxon>
        <taxon>Candidatus Entotheonellales</taxon>
        <taxon>Candidatus Entotheonellaceae</taxon>
        <taxon>Candidatus Entotheonella</taxon>
    </lineage>
</organism>
<evidence type="ECO:0000256" key="1">
    <source>
        <dbReference type="SAM" id="MobiDB-lite"/>
    </source>
</evidence>
<name>W4M5M1_9BACT</name>
<proteinExistence type="predicted"/>
<evidence type="ECO:0000313" key="2">
    <source>
        <dbReference type="EMBL" id="ETX05644.1"/>
    </source>
</evidence>
<sequence>MAWQDPIVEEVRKARDAYAKKFNYDLDAIFRDLKAKEHQSGRQVVQRPSKQTKTHDQNATVKPG</sequence>